<keyword evidence="11" id="KW-0732">Signal</keyword>
<feature type="compositionally biased region" description="Basic and acidic residues" evidence="10">
    <location>
        <begin position="208"/>
        <end position="220"/>
    </location>
</feature>
<dbReference type="KEGG" id="soa:G3M56_003795"/>
<dbReference type="Proteomes" id="UP000475117">
    <property type="component" value="Chromosome"/>
</dbReference>
<keyword evidence="6 9" id="KW-0133">Cell shape</keyword>
<sequence length="235" mass="25381">MTTSPIRHLIRISATLAALAAVLMTTSCQSPQPKKGDEMIVSVRNQSMAVLRDGKLVAYYPVSTSKFGLGDKKGSYRTPTGKMKVAKKIGANAPAGAVFKSRQRTGEVLKPNAPGRDPIVSRILWVKGLEDHNQNAFSRFIYIHGTPEERNIGKPVSYGCIRMTSKDVIDLYNRVGVGATLNVVEGGMPLSIRTQKMTRSLGSAIARSDSDEKTTEEDGKTVASSRGQKPTGQDS</sequence>
<dbReference type="GO" id="GO:0071555">
    <property type="term" value="P:cell wall organization"/>
    <property type="evidence" value="ECO:0007669"/>
    <property type="project" value="UniProtKB-UniRule"/>
</dbReference>
<dbReference type="PROSITE" id="PS52029">
    <property type="entry name" value="LD_TPASE"/>
    <property type="match status" value="1"/>
</dbReference>
<dbReference type="GO" id="GO:0008360">
    <property type="term" value="P:regulation of cell shape"/>
    <property type="evidence" value="ECO:0007669"/>
    <property type="project" value="UniProtKB-UniRule"/>
</dbReference>
<feature type="signal peptide" evidence="11">
    <location>
        <begin position="1"/>
        <end position="20"/>
    </location>
</feature>
<dbReference type="RefSeq" id="WP_235203575.1">
    <property type="nucleotide sequence ID" value="NZ_CP066776.1"/>
</dbReference>
<evidence type="ECO:0000256" key="7">
    <source>
        <dbReference type="ARBA" id="ARBA00022984"/>
    </source>
</evidence>
<dbReference type="InterPro" id="IPR038063">
    <property type="entry name" value="Transpep_catalytic_dom"/>
</dbReference>
<feature type="active site" description="Nucleophile" evidence="9">
    <location>
        <position position="160"/>
    </location>
</feature>
<keyword evidence="14" id="KW-1185">Reference proteome</keyword>
<dbReference type="EMBL" id="CP066776">
    <property type="protein sequence ID" value="QQL45721.1"/>
    <property type="molecule type" value="Genomic_DNA"/>
</dbReference>
<feature type="chain" id="PRO_5030867645" evidence="11">
    <location>
        <begin position="21"/>
        <end position="235"/>
    </location>
</feature>
<evidence type="ECO:0000313" key="13">
    <source>
        <dbReference type="EMBL" id="QQL45721.1"/>
    </source>
</evidence>
<reference evidence="13 14" key="1">
    <citation type="submission" date="2020-12" db="EMBL/GenBank/DDBJ databases">
        <title>Sulforoseuscoccus oceanibium gen. nov., sp. nov., a representative of the phylum Verrucomicrobia with special cytoplasmic membrane, and proposal of Sulforoseuscoccusaceae fam. nov.</title>
        <authorList>
            <person name="Xi F."/>
        </authorList>
    </citation>
    <scope>NUCLEOTIDE SEQUENCE [LARGE SCALE GENOMIC DNA]</scope>
    <source>
        <strain evidence="13 14">T37</strain>
    </source>
</reference>
<dbReference type="PANTHER" id="PTHR30582">
    <property type="entry name" value="L,D-TRANSPEPTIDASE"/>
    <property type="match status" value="1"/>
</dbReference>
<keyword evidence="4" id="KW-0808">Transferase</keyword>
<feature type="domain" description="L,D-TPase catalytic" evidence="12">
    <location>
        <begin position="37"/>
        <end position="184"/>
    </location>
</feature>
<evidence type="ECO:0000256" key="4">
    <source>
        <dbReference type="ARBA" id="ARBA00022679"/>
    </source>
</evidence>
<evidence type="ECO:0000256" key="1">
    <source>
        <dbReference type="ARBA" id="ARBA00004752"/>
    </source>
</evidence>
<keyword evidence="3" id="KW-0328">Glycosyltransferase</keyword>
<evidence type="ECO:0000256" key="8">
    <source>
        <dbReference type="ARBA" id="ARBA00023316"/>
    </source>
</evidence>
<dbReference type="Gene3D" id="2.40.440.10">
    <property type="entry name" value="L,D-transpeptidase catalytic domain-like"/>
    <property type="match status" value="1"/>
</dbReference>
<keyword evidence="5" id="KW-0378">Hydrolase</keyword>
<evidence type="ECO:0000256" key="6">
    <source>
        <dbReference type="ARBA" id="ARBA00022960"/>
    </source>
</evidence>
<dbReference type="InterPro" id="IPR005490">
    <property type="entry name" value="LD_TPept_cat_dom"/>
</dbReference>
<dbReference type="AlphaFoldDB" id="A0A7T7F2S1"/>
<evidence type="ECO:0000256" key="5">
    <source>
        <dbReference type="ARBA" id="ARBA00022801"/>
    </source>
</evidence>
<evidence type="ECO:0000256" key="10">
    <source>
        <dbReference type="SAM" id="MobiDB-lite"/>
    </source>
</evidence>
<dbReference type="PROSITE" id="PS51257">
    <property type="entry name" value="PROKAR_LIPOPROTEIN"/>
    <property type="match status" value="1"/>
</dbReference>
<dbReference type="PANTHER" id="PTHR30582:SF24">
    <property type="entry name" value="L,D-TRANSPEPTIDASE ERFK_SRFK-RELATED"/>
    <property type="match status" value="1"/>
</dbReference>
<dbReference type="InterPro" id="IPR050979">
    <property type="entry name" value="LD-transpeptidase"/>
</dbReference>
<name>A0A7T7F2S1_9BACT</name>
<evidence type="ECO:0000256" key="11">
    <source>
        <dbReference type="SAM" id="SignalP"/>
    </source>
</evidence>
<keyword evidence="7 9" id="KW-0573">Peptidoglycan synthesis</keyword>
<evidence type="ECO:0000256" key="3">
    <source>
        <dbReference type="ARBA" id="ARBA00022676"/>
    </source>
</evidence>
<dbReference type="Pfam" id="PF03734">
    <property type="entry name" value="YkuD"/>
    <property type="match status" value="1"/>
</dbReference>
<feature type="compositionally biased region" description="Polar residues" evidence="10">
    <location>
        <begin position="222"/>
        <end position="235"/>
    </location>
</feature>
<dbReference type="SUPFAM" id="SSF141523">
    <property type="entry name" value="L,D-transpeptidase catalytic domain-like"/>
    <property type="match status" value="1"/>
</dbReference>
<evidence type="ECO:0000256" key="2">
    <source>
        <dbReference type="ARBA" id="ARBA00005992"/>
    </source>
</evidence>
<evidence type="ECO:0000313" key="14">
    <source>
        <dbReference type="Proteomes" id="UP000475117"/>
    </source>
</evidence>
<gene>
    <name evidence="13" type="ORF">G3M56_003795</name>
</gene>
<keyword evidence="8 9" id="KW-0961">Cell wall biogenesis/degradation</keyword>
<proteinExistence type="inferred from homology"/>
<comment type="pathway">
    <text evidence="1 9">Cell wall biogenesis; peptidoglycan biosynthesis.</text>
</comment>
<comment type="similarity">
    <text evidence="2">Belongs to the YkuD family.</text>
</comment>
<dbReference type="UniPathway" id="UPA00219"/>
<dbReference type="GO" id="GO:0071972">
    <property type="term" value="F:peptidoglycan L,D-transpeptidase activity"/>
    <property type="evidence" value="ECO:0007669"/>
    <property type="project" value="TreeGrafter"/>
</dbReference>
<evidence type="ECO:0000256" key="9">
    <source>
        <dbReference type="PROSITE-ProRule" id="PRU01373"/>
    </source>
</evidence>
<evidence type="ECO:0000259" key="12">
    <source>
        <dbReference type="PROSITE" id="PS52029"/>
    </source>
</evidence>
<feature type="active site" description="Proton donor/acceptor" evidence="9">
    <location>
        <position position="144"/>
    </location>
</feature>
<feature type="region of interest" description="Disordered" evidence="10">
    <location>
        <begin position="201"/>
        <end position="235"/>
    </location>
</feature>
<protein>
    <submittedName>
        <fullName evidence="13">L,D-transpeptidase</fullName>
    </submittedName>
</protein>
<dbReference type="GO" id="GO:0016757">
    <property type="term" value="F:glycosyltransferase activity"/>
    <property type="evidence" value="ECO:0007669"/>
    <property type="project" value="UniProtKB-KW"/>
</dbReference>
<accession>A0A7T7F2S1</accession>
<dbReference type="CDD" id="cd16913">
    <property type="entry name" value="YkuD_like"/>
    <property type="match status" value="1"/>
</dbReference>
<dbReference type="GO" id="GO:0018104">
    <property type="term" value="P:peptidoglycan-protein cross-linking"/>
    <property type="evidence" value="ECO:0007669"/>
    <property type="project" value="TreeGrafter"/>
</dbReference>
<organism evidence="13 14">
    <name type="scientific">Sulfuriroseicoccus oceanibius</name>
    <dbReference type="NCBI Taxonomy" id="2707525"/>
    <lineage>
        <taxon>Bacteria</taxon>
        <taxon>Pseudomonadati</taxon>
        <taxon>Verrucomicrobiota</taxon>
        <taxon>Verrucomicrobiia</taxon>
        <taxon>Verrucomicrobiales</taxon>
        <taxon>Verrucomicrobiaceae</taxon>
        <taxon>Sulfuriroseicoccus</taxon>
    </lineage>
</organism>
<dbReference type="GO" id="GO:0005576">
    <property type="term" value="C:extracellular region"/>
    <property type="evidence" value="ECO:0007669"/>
    <property type="project" value="TreeGrafter"/>
</dbReference>